<dbReference type="RefSeq" id="WP_378248070.1">
    <property type="nucleotide sequence ID" value="NZ_JBHSKF010000006.1"/>
</dbReference>
<gene>
    <name evidence="1" type="ORF">ACFPM7_14490</name>
</gene>
<evidence type="ECO:0000313" key="2">
    <source>
        <dbReference type="Proteomes" id="UP001596157"/>
    </source>
</evidence>
<protein>
    <recommendedName>
        <fullName evidence="3">HEAT repeat protein</fullName>
    </recommendedName>
</protein>
<keyword evidence="2" id="KW-1185">Reference proteome</keyword>
<reference evidence="2" key="1">
    <citation type="journal article" date="2019" name="Int. J. Syst. Evol. Microbiol.">
        <title>The Global Catalogue of Microorganisms (GCM) 10K type strain sequencing project: providing services to taxonomists for standard genome sequencing and annotation.</title>
        <authorList>
            <consortium name="The Broad Institute Genomics Platform"/>
            <consortium name="The Broad Institute Genome Sequencing Center for Infectious Disease"/>
            <person name="Wu L."/>
            <person name="Ma J."/>
        </authorList>
    </citation>
    <scope>NUCLEOTIDE SEQUENCE [LARGE SCALE GENOMIC DNA]</scope>
    <source>
        <strain evidence="2">CCUG 59778</strain>
    </source>
</reference>
<organism evidence="1 2">
    <name type="scientific">Actinokineospora guangxiensis</name>
    <dbReference type="NCBI Taxonomy" id="1490288"/>
    <lineage>
        <taxon>Bacteria</taxon>
        <taxon>Bacillati</taxon>
        <taxon>Actinomycetota</taxon>
        <taxon>Actinomycetes</taxon>
        <taxon>Pseudonocardiales</taxon>
        <taxon>Pseudonocardiaceae</taxon>
        <taxon>Actinokineospora</taxon>
    </lineage>
</organism>
<accession>A0ABW0EPK8</accession>
<dbReference type="Proteomes" id="UP001596157">
    <property type="component" value="Unassembled WGS sequence"/>
</dbReference>
<name>A0ABW0EPK8_9PSEU</name>
<evidence type="ECO:0008006" key="3">
    <source>
        <dbReference type="Google" id="ProtNLM"/>
    </source>
</evidence>
<proteinExistence type="predicted"/>
<sequence length="371" mass="39619">MLAGPAQAEIDWNGLSHAYDKAADTPGHLATLLDADAAVRARAMGHLWSAILHQGTVYPATAPAARVVAGLLADERAELELDGAPIRIALLRFLGEVAESTSYAPVELDTACPPGREDELRGVTAGDWEDEEEGVDFSDVLFEVMWSRAVAACRDSVGDLLAAVTPWLADPGCGRAARYAAVRLHKAGDVPTESITEHLRDVAVSGAPATERAEAVLALGDLQADTSGYLHDAEQVVRVCAALHATRDTAEILAGLLALPESDEWLVDTPYLSGKLRFHLVAAAVERVDDFADLLPAALHVLRFAGPFTVERDWGPLLGKALEGPADARRTFLDALIETEGLWDPRNGNASVYLRKLGLPSEREAFRAATA</sequence>
<comment type="caution">
    <text evidence="1">The sequence shown here is derived from an EMBL/GenBank/DDBJ whole genome shotgun (WGS) entry which is preliminary data.</text>
</comment>
<dbReference type="EMBL" id="JBHSKF010000006">
    <property type="protein sequence ID" value="MFC5288265.1"/>
    <property type="molecule type" value="Genomic_DNA"/>
</dbReference>
<evidence type="ECO:0000313" key="1">
    <source>
        <dbReference type="EMBL" id="MFC5288265.1"/>
    </source>
</evidence>